<proteinExistence type="predicted"/>
<dbReference type="Proteomes" id="UP000199501">
    <property type="component" value="Unassembled WGS sequence"/>
</dbReference>
<name>A0A1G6M7Y5_9PSEU</name>
<sequence length="202" mass="21892">MLLVAPKEPERNAQSIATYDYADSAPPARTGEPAPSPLEGPAADPRVAPSPSKVALPVPEGYQRVAGPGGIVTTIPDGWIVTRSSGPGAMQATDPADPTRFIRYGGAPAPAVDLVRSHVDYERAFAATRQRFQRLSLGTATYHGVQAVDWEFEHDTAAGRLHVHSMYWRVAGTEYFLYATSTVERWAETAPVYRTMVENVTP</sequence>
<dbReference type="EMBL" id="FMZZ01000002">
    <property type="protein sequence ID" value="SDC51055.1"/>
    <property type="molecule type" value="Genomic_DNA"/>
</dbReference>
<evidence type="ECO:0000313" key="2">
    <source>
        <dbReference type="EMBL" id="SDC51055.1"/>
    </source>
</evidence>
<dbReference type="AlphaFoldDB" id="A0A1G6M7Y5"/>
<evidence type="ECO:0000313" key="3">
    <source>
        <dbReference type="Proteomes" id="UP000199501"/>
    </source>
</evidence>
<keyword evidence="3" id="KW-1185">Reference proteome</keyword>
<feature type="region of interest" description="Disordered" evidence="1">
    <location>
        <begin position="1"/>
        <end position="55"/>
    </location>
</feature>
<evidence type="ECO:0008006" key="4">
    <source>
        <dbReference type="Google" id="ProtNLM"/>
    </source>
</evidence>
<protein>
    <recommendedName>
        <fullName evidence="4">Lipoprotein LpqN</fullName>
    </recommendedName>
</protein>
<dbReference type="OrthoDB" id="3677240at2"/>
<dbReference type="STRING" id="1271860.SAMN05216174_102394"/>
<dbReference type="RefSeq" id="WP_091449142.1">
    <property type="nucleotide sequence ID" value="NZ_FMZZ01000002.1"/>
</dbReference>
<organism evidence="2 3">
    <name type="scientific">Actinokineospora iranica</name>
    <dbReference type="NCBI Taxonomy" id="1271860"/>
    <lineage>
        <taxon>Bacteria</taxon>
        <taxon>Bacillati</taxon>
        <taxon>Actinomycetota</taxon>
        <taxon>Actinomycetes</taxon>
        <taxon>Pseudonocardiales</taxon>
        <taxon>Pseudonocardiaceae</taxon>
        <taxon>Actinokineospora</taxon>
    </lineage>
</organism>
<gene>
    <name evidence="2" type="ORF">SAMN05216174_102394</name>
</gene>
<reference evidence="3" key="1">
    <citation type="submission" date="2016-10" db="EMBL/GenBank/DDBJ databases">
        <authorList>
            <person name="Varghese N."/>
            <person name="Submissions S."/>
        </authorList>
    </citation>
    <scope>NUCLEOTIDE SEQUENCE [LARGE SCALE GENOMIC DNA]</scope>
    <source>
        <strain evidence="3">IBRC-M 10403</strain>
    </source>
</reference>
<accession>A0A1G6M7Y5</accession>
<evidence type="ECO:0000256" key="1">
    <source>
        <dbReference type="SAM" id="MobiDB-lite"/>
    </source>
</evidence>